<dbReference type="Pfam" id="PF16859">
    <property type="entry name" value="TetR_C_11"/>
    <property type="match status" value="1"/>
</dbReference>
<evidence type="ECO:0000259" key="5">
    <source>
        <dbReference type="PROSITE" id="PS50977"/>
    </source>
</evidence>
<sequence length="175" mass="18511">MATLELVAERGYDGLTVEGVAERSGVNKTTIYRWWPSKSALLGDALVEADLLALDTPDTGSLRGDLMALVNSVVRLLTAPPMADVAVAALGAAARNPELAAGTQRFFRDRFAQETTIFEQALGRGELKPEVDPMAIVDLLAGAVWLRVVFRGLPVGEDFTEGIVDVVMGGAGRGG</sequence>
<dbReference type="Pfam" id="PF00440">
    <property type="entry name" value="TetR_N"/>
    <property type="match status" value="1"/>
</dbReference>
<dbReference type="Proteomes" id="UP000198923">
    <property type="component" value="Unassembled WGS sequence"/>
</dbReference>
<feature type="DNA-binding region" description="H-T-H motif" evidence="4">
    <location>
        <begin position="16"/>
        <end position="35"/>
    </location>
</feature>
<evidence type="ECO:0000256" key="3">
    <source>
        <dbReference type="ARBA" id="ARBA00023163"/>
    </source>
</evidence>
<keyword evidence="7" id="KW-1185">Reference proteome</keyword>
<dbReference type="PROSITE" id="PS50977">
    <property type="entry name" value="HTH_TETR_2"/>
    <property type="match status" value="1"/>
</dbReference>
<evidence type="ECO:0000256" key="2">
    <source>
        <dbReference type="ARBA" id="ARBA00023125"/>
    </source>
</evidence>
<accession>A0A1G7VRN3</accession>
<keyword evidence="2 4" id="KW-0238">DNA-binding</keyword>
<dbReference type="PANTHER" id="PTHR30055">
    <property type="entry name" value="HTH-TYPE TRANSCRIPTIONAL REGULATOR RUTR"/>
    <property type="match status" value="1"/>
</dbReference>
<dbReference type="InterPro" id="IPR001647">
    <property type="entry name" value="HTH_TetR"/>
</dbReference>
<evidence type="ECO:0000256" key="4">
    <source>
        <dbReference type="PROSITE-ProRule" id="PRU00335"/>
    </source>
</evidence>
<dbReference type="SUPFAM" id="SSF46689">
    <property type="entry name" value="Homeodomain-like"/>
    <property type="match status" value="1"/>
</dbReference>
<keyword evidence="3" id="KW-0804">Transcription</keyword>
<protein>
    <submittedName>
        <fullName evidence="6">DNA-binding transcriptional regulator, AcrR family</fullName>
    </submittedName>
</protein>
<dbReference type="InterPro" id="IPR036271">
    <property type="entry name" value="Tet_transcr_reg_TetR-rel_C_sf"/>
</dbReference>
<dbReference type="InterPro" id="IPR011075">
    <property type="entry name" value="TetR_C"/>
</dbReference>
<dbReference type="InterPro" id="IPR009057">
    <property type="entry name" value="Homeodomain-like_sf"/>
</dbReference>
<dbReference type="InterPro" id="IPR050109">
    <property type="entry name" value="HTH-type_TetR-like_transc_reg"/>
</dbReference>
<keyword evidence="1" id="KW-0805">Transcription regulation</keyword>
<dbReference type="AlphaFoldDB" id="A0A1G7VRN3"/>
<gene>
    <name evidence="6" type="ORF">SAMN05421505_1062</name>
</gene>
<proteinExistence type="predicted"/>
<dbReference type="PANTHER" id="PTHR30055:SF148">
    <property type="entry name" value="TETR-FAMILY TRANSCRIPTIONAL REGULATOR"/>
    <property type="match status" value="1"/>
</dbReference>
<dbReference type="Gene3D" id="1.10.357.10">
    <property type="entry name" value="Tetracycline Repressor, domain 2"/>
    <property type="match status" value="1"/>
</dbReference>
<evidence type="ECO:0000313" key="7">
    <source>
        <dbReference type="Proteomes" id="UP000198923"/>
    </source>
</evidence>
<reference evidence="6 7" key="1">
    <citation type="submission" date="2016-10" db="EMBL/GenBank/DDBJ databases">
        <authorList>
            <person name="de Groot N.N."/>
        </authorList>
    </citation>
    <scope>NUCLEOTIDE SEQUENCE [LARGE SCALE GENOMIC DNA]</scope>
    <source>
        <strain evidence="6 7">CPCC 201354</strain>
    </source>
</reference>
<organism evidence="6 7">
    <name type="scientific">Sinosporangium album</name>
    <dbReference type="NCBI Taxonomy" id="504805"/>
    <lineage>
        <taxon>Bacteria</taxon>
        <taxon>Bacillati</taxon>
        <taxon>Actinomycetota</taxon>
        <taxon>Actinomycetes</taxon>
        <taxon>Streptosporangiales</taxon>
        <taxon>Streptosporangiaceae</taxon>
        <taxon>Sinosporangium</taxon>
    </lineage>
</organism>
<dbReference type="GO" id="GO:0000976">
    <property type="term" value="F:transcription cis-regulatory region binding"/>
    <property type="evidence" value="ECO:0007669"/>
    <property type="project" value="TreeGrafter"/>
</dbReference>
<feature type="domain" description="HTH tetR-type" evidence="5">
    <location>
        <begin position="1"/>
        <end position="53"/>
    </location>
</feature>
<dbReference type="EMBL" id="FNCN01000006">
    <property type="protein sequence ID" value="SDG62251.1"/>
    <property type="molecule type" value="Genomic_DNA"/>
</dbReference>
<name>A0A1G7VRN3_9ACTN</name>
<evidence type="ECO:0000256" key="1">
    <source>
        <dbReference type="ARBA" id="ARBA00023015"/>
    </source>
</evidence>
<dbReference type="SUPFAM" id="SSF48498">
    <property type="entry name" value="Tetracyclin repressor-like, C-terminal domain"/>
    <property type="match status" value="1"/>
</dbReference>
<dbReference type="Gene3D" id="1.10.10.60">
    <property type="entry name" value="Homeodomain-like"/>
    <property type="match status" value="1"/>
</dbReference>
<dbReference type="GO" id="GO:0003700">
    <property type="term" value="F:DNA-binding transcription factor activity"/>
    <property type="evidence" value="ECO:0007669"/>
    <property type="project" value="TreeGrafter"/>
</dbReference>
<evidence type="ECO:0000313" key="6">
    <source>
        <dbReference type="EMBL" id="SDG62251.1"/>
    </source>
</evidence>